<comment type="caution">
    <text evidence="1">The sequence shown here is derived from an EMBL/GenBank/DDBJ whole genome shotgun (WGS) entry which is preliminary data.</text>
</comment>
<evidence type="ECO:0000313" key="1">
    <source>
        <dbReference type="EMBL" id="GAA4796698.1"/>
    </source>
</evidence>
<organism evidence="1 2">
    <name type="scientific">Lysobacter hankyongensis</name>
    <dbReference type="NCBI Taxonomy" id="1176535"/>
    <lineage>
        <taxon>Bacteria</taxon>
        <taxon>Pseudomonadati</taxon>
        <taxon>Pseudomonadota</taxon>
        <taxon>Gammaproteobacteria</taxon>
        <taxon>Lysobacterales</taxon>
        <taxon>Lysobacteraceae</taxon>
        <taxon>Lysobacter</taxon>
    </lineage>
</organism>
<keyword evidence="2" id="KW-1185">Reference proteome</keyword>
<name>A0ABP9BNA2_9GAMM</name>
<reference evidence="2" key="1">
    <citation type="journal article" date="2019" name="Int. J. Syst. Evol. Microbiol.">
        <title>The Global Catalogue of Microorganisms (GCM) 10K type strain sequencing project: providing services to taxonomists for standard genome sequencing and annotation.</title>
        <authorList>
            <consortium name="The Broad Institute Genomics Platform"/>
            <consortium name="The Broad Institute Genome Sequencing Center for Infectious Disease"/>
            <person name="Wu L."/>
            <person name="Ma J."/>
        </authorList>
    </citation>
    <scope>NUCLEOTIDE SEQUENCE [LARGE SCALE GENOMIC DNA]</scope>
    <source>
        <strain evidence="2">JCM 18204</strain>
    </source>
</reference>
<proteinExistence type="predicted"/>
<accession>A0ABP9BNA2</accession>
<sequence length="247" mass="28043">MSAPDRISDKAEQYWVGEFNRVSQNINPILTAYEGCFRRRPTRAEFQQELSKSYEKLRQLYPAKQVIEHSTETSGQLYDALEPKLERQEQEVKFLLAAAPLVVHRPSDMDLMPKIREISSIADSFCLRGRSLVLVALISCISESKHGEKLSAGRRIIKPKPAFSHGDAHNAVADIHYLEFLLAAASGPFGPIVLCTMDQGLAHFWLGLNVSHSARNEKNEISYRFTMDKKLCPRLNNEQLDEIRALF</sequence>
<evidence type="ECO:0000313" key="2">
    <source>
        <dbReference type="Proteomes" id="UP001499959"/>
    </source>
</evidence>
<gene>
    <name evidence="1" type="ORF">GCM10023307_23300</name>
</gene>
<dbReference type="EMBL" id="BAABJE010000010">
    <property type="protein sequence ID" value="GAA4796698.1"/>
    <property type="molecule type" value="Genomic_DNA"/>
</dbReference>
<dbReference type="Proteomes" id="UP001499959">
    <property type="component" value="Unassembled WGS sequence"/>
</dbReference>
<protein>
    <submittedName>
        <fullName evidence="1">Uncharacterized protein</fullName>
    </submittedName>
</protein>